<dbReference type="AlphaFoldDB" id="A0A0U4D080"/>
<dbReference type="InterPro" id="IPR015813">
    <property type="entry name" value="Pyrv/PenolPyrv_kinase-like_dom"/>
</dbReference>
<keyword evidence="1" id="KW-0808">Transferase</keyword>
<dbReference type="InterPro" id="IPR039556">
    <property type="entry name" value="ICL/PEPM"/>
</dbReference>
<dbReference type="PANTHER" id="PTHR42905">
    <property type="entry name" value="PHOSPHOENOLPYRUVATE CARBOXYLASE"/>
    <property type="match status" value="1"/>
</dbReference>
<dbReference type="KEGG" id="aer:AERYTH_16890"/>
<dbReference type="CDD" id="cd00377">
    <property type="entry name" value="ICL_PEPM"/>
    <property type="match status" value="1"/>
</dbReference>
<organism evidence="1 2">
    <name type="scientific">Aeromicrobium erythreum</name>
    <dbReference type="NCBI Taxonomy" id="2041"/>
    <lineage>
        <taxon>Bacteria</taxon>
        <taxon>Bacillati</taxon>
        <taxon>Actinomycetota</taxon>
        <taxon>Actinomycetes</taxon>
        <taxon>Propionibacteriales</taxon>
        <taxon>Nocardioidaceae</taxon>
        <taxon>Aeromicrobium</taxon>
    </lineage>
</organism>
<protein>
    <submittedName>
        <fullName evidence="1">3-methyl-2-oxobutanoate hydroxymethyltransferase</fullName>
    </submittedName>
</protein>
<dbReference type="Proteomes" id="UP000067689">
    <property type="component" value="Chromosome"/>
</dbReference>
<dbReference type="SUPFAM" id="SSF51621">
    <property type="entry name" value="Phosphoenolpyruvate/pyruvate domain"/>
    <property type="match status" value="1"/>
</dbReference>
<reference evidence="1 2" key="1">
    <citation type="journal article" date="1991" name="Int. J. Syst. Bacteriol.">
        <title>Description of the erythromycin-producing bacterium Arthrobacter sp. strain NRRL B-3381 as Aeromicrobium erythreum gen. nov., sp. nov.</title>
        <authorList>
            <person name="Miller E.S."/>
            <person name="Woese C.R."/>
            <person name="Brenner S."/>
        </authorList>
    </citation>
    <scope>NUCLEOTIDE SEQUENCE [LARGE SCALE GENOMIC DNA]</scope>
    <source>
        <strain evidence="1 2">AR18</strain>
    </source>
</reference>
<dbReference type="PATRIC" id="fig|2041.4.peg.3533"/>
<dbReference type="EMBL" id="CP011502">
    <property type="protein sequence ID" value="ALX06253.1"/>
    <property type="molecule type" value="Genomic_DNA"/>
</dbReference>
<dbReference type="Gene3D" id="3.20.20.60">
    <property type="entry name" value="Phosphoenolpyruvate-binding domains"/>
    <property type="match status" value="1"/>
</dbReference>
<proteinExistence type="predicted"/>
<keyword evidence="1" id="KW-0489">Methyltransferase</keyword>
<sequence>MIEHAAAFHALHADPSRPLLLANVWDVASARIVEEAGAPAVATTSAGVAWAVGRADGNALQRADAVAAVSRITGAVSVPVTVDVEAGYAAGADGVERTVDAMLEAGAVGINIEDGALHPDELVDRISAARRAALRAGVPLFVNARTDVYLGGLTAPENLLAETLERAHRYLDAGADGVFVPGVGDRQTIATLVEAVASPLNVMAGPGGLSVAELSRLGVARVSVGSSVAQAAYAVARRAAAELFDAGTYESLARGLDYGELNSLF</sequence>
<dbReference type="Pfam" id="PF13714">
    <property type="entry name" value="PEP_mutase"/>
    <property type="match status" value="1"/>
</dbReference>
<accession>A0A0U4D080</accession>
<dbReference type="OrthoDB" id="9780430at2"/>
<evidence type="ECO:0000313" key="1">
    <source>
        <dbReference type="EMBL" id="ALX06253.1"/>
    </source>
</evidence>
<dbReference type="STRING" id="2041.AERYTH_16890"/>
<name>A0A0U4D080_9ACTN</name>
<dbReference type="GO" id="GO:0032259">
    <property type="term" value="P:methylation"/>
    <property type="evidence" value="ECO:0007669"/>
    <property type="project" value="UniProtKB-KW"/>
</dbReference>
<dbReference type="InterPro" id="IPR040442">
    <property type="entry name" value="Pyrv_kinase-like_dom_sf"/>
</dbReference>
<gene>
    <name evidence="1" type="ORF">AERYTH_16890</name>
</gene>
<dbReference type="GO" id="GO:0008168">
    <property type="term" value="F:methyltransferase activity"/>
    <property type="evidence" value="ECO:0007669"/>
    <property type="project" value="UniProtKB-KW"/>
</dbReference>
<dbReference type="PANTHER" id="PTHR42905:SF16">
    <property type="entry name" value="CARBOXYPHOSPHONOENOLPYRUVATE PHOSPHONOMUTASE-LIKE PROTEIN (AFU_ORTHOLOGUE AFUA_5G07230)"/>
    <property type="match status" value="1"/>
</dbReference>
<evidence type="ECO:0000313" key="2">
    <source>
        <dbReference type="Proteomes" id="UP000067689"/>
    </source>
</evidence>
<keyword evidence="2" id="KW-1185">Reference proteome</keyword>